<reference evidence="1" key="1">
    <citation type="submission" date="2020-05" db="EMBL/GenBank/DDBJ databases">
        <title>Large-scale comparative analyses of tick genomes elucidate their genetic diversity and vector capacities.</title>
        <authorList>
            <person name="Jia N."/>
            <person name="Wang J."/>
            <person name="Shi W."/>
            <person name="Du L."/>
            <person name="Sun Y."/>
            <person name="Zhan W."/>
            <person name="Jiang J."/>
            <person name="Wang Q."/>
            <person name="Zhang B."/>
            <person name="Ji P."/>
            <person name="Sakyi L.B."/>
            <person name="Cui X."/>
            <person name="Yuan T."/>
            <person name="Jiang B."/>
            <person name="Yang W."/>
            <person name="Lam T.T.-Y."/>
            <person name="Chang Q."/>
            <person name="Ding S."/>
            <person name="Wang X."/>
            <person name="Zhu J."/>
            <person name="Ruan X."/>
            <person name="Zhao L."/>
            <person name="Wei J."/>
            <person name="Que T."/>
            <person name="Du C."/>
            <person name="Cheng J."/>
            <person name="Dai P."/>
            <person name="Han X."/>
            <person name="Huang E."/>
            <person name="Gao Y."/>
            <person name="Liu J."/>
            <person name="Shao H."/>
            <person name="Ye R."/>
            <person name="Li L."/>
            <person name="Wei W."/>
            <person name="Wang X."/>
            <person name="Wang C."/>
            <person name="Yang T."/>
            <person name="Huo Q."/>
            <person name="Li W."/>
            <person name="Guo W."/>
            <person name="Chen H."/>
            <person name="Zhou L."/>
            <person name="Ni X."/>
            <person name="Tian J."/>
            <person name="Zhou Y."/>
            <person name="Sheng Y."/>
            <person name="Liu T."/>
            <person name="Pan Y."/>
            <person name="Xia L."/>
            <person name="Li J."/>
            <person name="Zhao F."/>
            <person name="Cao W."/>
        </authorList>
    </citation>
    <scope>NUCLEOTIDE SEQUENCE</scope>
    <source>
        <strain evidence="1">Dsil-2018</strain>
    </source>
</reference>
<protein>
    <submittedName>
        <fullName evidence="1">Uncharacterized protein</fullName>
    </submittedName>
</protein>
<dbReference type="EMBL" id="CM023471">
    <property type="protein sequence ID" value="KAH7966424.1"/>
    <property type="molecule type" value="Genomic_DNA"/>
</dbReference>
<name>A0ACB8DE81_DERSI</name>
<organism evidence="1 2">
    <name type="scientific">Dermacentor silvarum</name>
    <name type="common">Tick</name>
    <dbReference type="NCBI Taxonomy" id="543639"/>
    <lineage>
        <taxon>Eukaryota</taxon>
        <taxon>Metazoa</taxon>
        <taxon>Ecdysozoa</taxon>
        <taxon>Arthropoda</taxon>
        <taxon>Chelicerata</taxon>
        <taxon>Arachnida</taxon>
        <taxon>Acari</taxon>
        <taxon>Parasitiformes</taxon>
        <taxon>Ixodida</taxon>
        <taxon>Ixodoidea</taxon>
        <taxon>Ixodidae</taxon>
        <taxon>Rhipicephalinae</taxon>
        <taxon>Dermacentor</taxon>
    </lineage>
</organism>
<comment type="caution">
    <text evidence="1">The sequence shown here is derived from an EMBL/GenBank/DDBJ whole genome shotgun (WGS) entry which is preliminary data.</text>
</comment>
<evidence type="ECO:0000313" key="1">
    <source>
        <dbReference type="EMBL" id="KAH7966424.1"/>
    </source>
</evidence>
<sequence length="1498" mass="157568">MKDPPPGACCASSAVDGQPGGSHQGALTGAAAPSGGGGFDDDYNEWELGIGDLIIDLDADIEKSNDPMASSSAAASPPVEHQATVDKGLKMKIKRKNLAKHEIVKAQDTGASPPPLAPLPSTKHSSSSVSSSSSSSSSSKSSGRSGSHKKKRIENGASPPRLQCSLGAPLPPPPPPSLSPPPAPTVPPSSQAPPTTSAVPPAPVEQMAANGVPSSPPEESSSVPAALAALPTPEEAAAAADATKRATKVECPGSPAKVVAASTSVERKDSGVLCTSVGTITEPDCLGPCEPGTSVTLEGIVWQETEGGVLVVNVTWRGKTYVGTLLDCTRHDWAPPRFCESPTSDLDAKGGLPKGGRPKRARGDAEASARAAPVQGKLRNGKGRRFAVPCSPAKNEGRRRSKPPELELSPPDKKRARARSTPTPEAPCSPALILCPEPNCGKKYKHINGLRYHQSHAHGCGDAKGGEEETSDGGEEGSRPPSPDLAPPAEEAPPTPAPVQVPPPAPAPVAAAALSTTPVSATPSPAPPMPPTSPVSVTVSIPTSQVFSFVPASAPRASTPPHPSVVCGPATPCSPESPHANVAPSSPAKVLTATVETPPLQSDPNRPHKRPHKKSKSRKPEGNGSVVMQDEVGPEGAPPSLTESGPPQEQAPPHLEESVQSPAYSDISDDAAPLLEAAKDKEPPRTSSELYGVYPYFGQPPYLLPGVQAPEGKPVSIAGPGSSVEEDSKKDVSSRDKATKEAGTSRPQEGKKPDTDYPQFPPYSLCAASPFVQGAPGFSYDPYRVHLVDPPFKEDKGAAASLKEPTVDKAPPPEKAPPPPRPSMTPRRPSPEPPPALTKDLECKEEPKAETKFGPYDSLYERRLFYLPPEQAAPPPAPPAEIVPKEVVHPPKSVTHKPPRTPKEHKEKETGGQKPTMETTGPPPPANYAYLHPGYLPSHFTPHMAFEPVYRSLSTPYGASPYLRFHVPPPEVPPQAPGPPVAPPQGPPKALDLLHQVSQHYGNHKIHELQERAAASPSPHVAGERPPKGGPPEKGPPSRGVGSEGSSSVGPPPVVMGGAADLAKGVLGPGSAAMGPQGPGGLPPGVAVPPGGVTGSPSTATDGSSRSPPPQRHLHTHHHTHVGVGYPIYDPYGAMIASQQAAACAVAASSNLHPFVPNFIWREGVNADELLIVSNDHDLSLNSSLVTGPLVKKQLKWTSLHVSYDIKDGLQSAHWELQEDLFDVTKSSDFCAFHHSEAAIICVGHTKLYRVRLRHSRDEKDAPNRAIKSRGIITGLAKRSSSPAASAHCQLLLDLSSQDADQHIMWMPDDRHLILCCGVRGLQNLATLELDANGVFSLVPCESGWPGEGSFSVVYDTRSTIGHAPVFLFPHFTATLTFGAATRRLLAEVMERTGTRAAETLSQLNQWQVMTVDLTMLLRGVQNRQLDMVAFFLKAKEDALAAQLSKEPEPQQSSAQLQLLSREAETWSKVLEELTGIIKQNSEDLSSKLFSQQLLQLA</sequence>
<keyword evidence="2" id="KW-1185">Reference proteome</keyword>
<dbReference type="Proteomes" id="UP000821865">
    <property type="component" value="Chromosome 2"/>
</dbReference>
<proteinExistence type="predicted"/>
<gene>
    <name evidence="1" type="ORF">HPB49_016156</name>
</gene>
<accession>A0ACB8DE81</accession>
<evidence type="ECO:0000313" key="2">
    <source>
        <dbReference type="Proteomes" id="UP000821865"/>
    </source>
</evidence>